<evidence type="ECO:0000313" key="2">
    <source>
        <dbReference type="EMBL" id="MPL89601.1"/>
    </source>
</evidence>
<dbReference type="PANTHER" id="PTHR30538">
    <property type="entry name" value="LYSINE 2,3-AMINOMUTASE-RELATED"/>
    <property type="match status" value="1"/>
</dbReference>
<dbReference type="SUPFAM" id="SSF102114">
    <property type="entry name" value="Radical SAM enzymes"/>
    <property type="match status" value="1"/>
</dbReference>
<proteinExistence type="predicted"/>
<reference evidence="2" key="1">
    <citation type="submission" date="2019-08" db="EMBL/GenBank/DDBJ databases">
        <authorList>
            <person name="Kucharzyk K."/>
            <person name="Murdoch R.W."/>
            <person name="Higgins S."/>
            <person name="Loffler F."/>
        </authorList>
    </citation>
    <scope>NUCLEOTIDE SEQUENCE</scope>
</reference>
<dbReference type="InterPro" id="IPR058240">
    <property type="entry name" value="rSAM_sf"/>
</dbReference>
<keyword evidence="1" id="KW-0411">Iron-sulfur</keyword>
<keyword evidence="1" id="KW-0479">Metal-binding</keyword>
<evidence type="ECO:0008006" key="3">
    <source>
        <dbReference type="Google" id="ProtNLM"/>
    </source>
</evidence>
<organism evidence="2">
    <name type="scientific">bioreactor metagenome</name>
    <dbReference type="NCBI Taxonomy" id="1076179"/>
    <lineage>
        <taxon>unclassified sequences</taxon>
        <taxon>metagenomes</taxon>
        <taxon>ecological metagenomes</taxon>
    </lineage>
</organism>
<dbReference type="EMBL" id="VSSQ01000283">
    <property type="protein sequence ID" value="MPL89601.1"/>
    <property type="molecule type" value="Genomic_DNA"/>
</dbReference>
<accession>A0A644VE93</accession>
<gene>
    <name evidence="2" type="ORF">SDC9_35643</name>
</gene>
<evidence type="ECO:0000256" key="1">
    <source>
        <dbReference type="ARBA" id="ARBA00022485"/>
    </source>
</evidence>
<name>A0A644VE93_9ZZZZ</name>
<protein>
    <recommendedName>
        <fullName evidence="3">Lysine 2,3-aminomutase</fullName>
    </recommendedName>
</protein>
<dbReference type="InterPro" id="IPR003739">
    <property type="entry name" value="Lys_aminomutase/Glu_NH3_mut"/>
</dbReference>
<dbReference type="Gene3D" id="3.20.20.70">
    <property type="entry name" value="Aldolase class I"/>
    <property type="match status" value="1"/>
</dbReference>
<dbReference type="GO" id="GO:0051539">
    <property type="term" value="F:4 iron, 4 sulfur cluster binding"/>
    <property type="evidence" value="ECO:0007669"/>
    <property type="project" value="UniProtKB-KW"/>
</dbReference>
<sequence>MQEKRENVLFSTHEIEEILNSGKYPEEILEVVRKENLLPAGLLNRLQAAYPACSAFRNKALFTIKDKKQYSGLKGFREILARLEENGIHIGHYEERELFIKVYRFMATRHVLNAINWDSFAEDSIFQLVFPQPGMIRRDVASAYLNAGNDEEKQKIVKEYIRETNPHDGKQQLNKPSFINDEGELEIVEGSQHKYPQCQLIFDIQTQNCFAFCNYCFRHAQVRGDEDMFLQRDIQQIHHYLRRHHEVTDVLITGGDGGYISAERFDAYVRPVIEDPALGHIKTIRLGTRVLTFNPEIILMPDYQRMLDIFRDLTDNGIQMVLMSHFSTPRELMNPVTVAAIRRLRAHGVTLKSQSPIMNYISLYSNEDGVVDIDRSAQNWIDLGNLLAMLGIGFHSMYMARPTGEHHYFTQPLAVVNEVFSKVYRSLSSINRPSRYITMTSSAGKISMLGTLELHGEKLFALKFNEARNMEWMDKVYLARYDDTENTIANLKPYGSDRHFFEAELEQIESKLEQTIELTRSKKV</sequence>
<dbReference type="InterPro" id="IPR013785">
    <property type="entry name" value="Aldolase_TIM"/>
</dbReference>
<keyword evidence="1" id="KW-0004">4Fe-4S</keyword>
<comment type="caution">
    <text evidence="2">The sequence shown here is derived from an EMBL/GenBank/DDBJ whole genome shotgun (WGS) entry which is preliminary data.</text>
</comment>
<dbReference type="PANTHER" id="PTHR30538:SF0">
    <property type="entry name" value="L-LYSINE 2,3-AMINOMUTASE AQ_1632-RELATED"/>
    <property type="match status" value="1"/>
</dbReference>
<keyword evidence="1" id="KW-0408">Iron</keyword>
<dbReference type="AlphaFoldDB" id="A0A644VE93"/>